<evidence type="ECO:0000256" key="1">
    <source>
        <dbReference type="SAM" id="MobiDB-lite"/>
    </source>
</evidence>
<dbReference type="AlphaFoldDB" id="A0A2N5SNM0"/>
<dbReference type="EMBL" id="PGCJ01000911">
    <property type="protein sequence ID" value="PLW14823.1"/>
    <property type="molecule type" value="Genomic_DNA"/>
</dbReference>
<reference evidence="2 3" key="1">
    <citation type="submission" date="2017-11" db="EMBL/GenBank/DDBJ databases">
        <title>De novo assembly and phasing of dikaryotic genomes from two isolates of Puccinia coronata f. sp. avenae, the causal agent of oat crown rust.</title>
        <authorList>
            <person name="Miller M.E."/>
            <person name="Zhang Y."/>
            <person name="Omidvar V."/>
            <person name="Sperschneider J."/>
            <person name="Schwessinger B."/>
            <person name="Raley C."/>
            <person name="Palmer J.M."/>
            <person name="Garnica D."/>
            <person name="Upadhyaya N."/>
            <person name="Rathjen J."/>
            <person name="Taylor J.M."/>
            <person name="Park R.F."/>
            <person name="Dodds P.N."/>
            <person name="Hirsch C.D."/>
            <person name="Kianian S.F."/>
            <person name="Figueroa M."/>
        </authorList>
    </citation>
    <scope>NUCLEOTIDE SEQUENCE [LARGE SCALE GENOMIC DNA]</scope>
    <source>
        <strain evidence="2">12NC29</strain>
    </source>
</reference>
<keyword evidence="3" id="KW-1185">Reference proteome</keyword>
<dbReference type="Proteomes" id="UP000235388">
    <property type="component" value="Unassembled WGS sequence"/>
</dbReference>
<gene>
    <name evidence="2" type="ORF">PCANC_18183</name>
</gene>
<comment type="caution">
    <text evidence="2">The sequence shown here is derived from an EMBL/GenBank/DDBJ whole genome shotgun (WGS) entry which is preliminary data.</text>
</comment>
<name>A0A2N5SNM0_9BASI</name>
<protein>
    <submittedName>
        <fullName evidence="2">Uncharacterized protein</fullName>
    </submittedName>
</protein>
<organism evidence="2 3">
    <name type="scientific">Puccinia coronata f. sp. avenae</name>
    <dbReference type="NCBI Taxonomy" id="200324"/>
    <lineage>
        <taxon>Eukaryota</taxon>
        <taxon>Fungi</taxon>
        <taxon>Dikarya</taxon>
        <taxon>Basidiomycota</taxon>
        <taxon>Pucciniomycotina</taxon>
        <taxon>Pucciniomycetes</taxon>
        <taxon>Pucciniales</taxon>
        <taxon>Pucciniaceae</taxon>
        <taxon>Puccinia</taxon>
    </lineage>
</organism>
<evidence type="ECO:0000313" key="3">
    <source>
        <dbReference type="Proteomes" id="UP000235388"/>
    </source>
</evidence>
<proteinExistence type="predicted"/>
<evidence type="ECO:0000313" key="2">
    <source>
        <dbReference type="EMBL" id="PLW14823.1"/>
    </source>
</evidence>
<feature type="region of interest" description="Disordered" evidence="1">
    <location>
        <begin position="113"/>
        <end position="148"/>
    </location>
</feature>
<accession>A0A2N5SNM0</accession>
<sequence length="197" mass="21254">MQKWRELASIKIGVDSHEAVQQGTALRAELDRRMDVELALNRNQPPSFENMWSTLSAAEDPARQMMMSEHPNMGTTVAHGGVLYQAFYPVLVPIGIAIYPVLVPTGVSAYPPHDDEQLGRVNGHPNSTPPGATAQPQGSTYLPRRKPTSAGRYIVPADQGRLLLGGPAKIVPAKCSSLAGGCRLYLPAEEDSSLTEL</sequence>
<feature type="compositionally biased region" description="Polar residues" evidence="1">
    <location>
        <begin position="124"/>
        <end position="140"/>
    </location>
</feature>